<feature type="transmembrane region" description="Helical" evidence="5">
    <location>
        <begin position="52"/>
        <end position="74"/>
    </location>
</feature>
<dbReference type="PANTHER" id="PTHR43496:SF1">
    <property type="entry name" value="POLYGALACTURONAN_RHAMNOGALACTURONAN TRANSPORT SYSTEM PERMEASE PROTEIN YTEP"/>
    <property type="match status" value="1"/>
</dbReference>
<dbReference type="InterPro" id="IPR000515">
    <property type="entry name" value="MetI-like"/>
</dbReference>
<dbReference type="RefSeq" id="WP_109625438.1">
    <property type="nucleotide sequence ID" value="NZ_JANKBI010000002.1"/>
</dbReference>
<dbReference type="SUPFAM" id="SSF161098">
    <property type="entry name" value="MetI-like"/>
    <property type="match status" value="2"/>
</dbReference>
<feature type="transmembrane region" description="Helical" evidence="5">
    <location>
        <begin position="86"/>
        <end position="108"/>
    </location>
</feature>
<evidence type="ECO:0000313" key="7">
    <source>
        <dbReference type="EMBL" id="PWJ77333.1"/>
    </source>
</evidence>
<feature type="transmembrane region" description="Helical" evidence="5">
    <location>
        <begin position="452"/>
        <end position="473"/>
    </location>
</feature>
<evidence type="ECO:0000259" key="6">
    <source>
        <dbReference type="PROSITE" id="PS50928"/>
    </source>
</evidence>
<evidence type="ECO:0000256" key="3">
    <source>
        <dbReference type="ARBA" id="ARBA00022989"/>
    </source>
</evidence>
<keyword evidence="3 5" id="KW-1133">Transmembrane helix</keyword>
<evidence type="ECO:0000256" key="1">
    <source>
        <dbReference type="ARBA" id="ARBA00004141"/>
    </source>
</evidence>
<feature type="transmembrane region" description="Helical" evidence="5">
    <location>
        <begin position="273"/>
        <end position="298"/>
    </location>
</feature>
<organism evidence="7 8">
    <name type="scientific">Murimonas intestini</name>
    <dbReference type="NCBI Taxonomy" id="1337051"/>
    <lineage>
        <taxon>Bacteria</taxon>
        <taxon>Bacillati</taxon>
        <taxon>Bacillota</taxon>
        <taxon>Clostridia</taxon>
        <taxon>Lachnospirales</taxon>
        <taxon>Lachnospiraceae</taxon>
        <taxon>Murimonas</taxon>
    </lineage>
</organism>
<feature type="transmembrane region" description="Helical" evidence="5">
    <location>
        <begin position="123"/>
        <end position="146"/>
    </location>
</feature>
<feature type="transmembrane region" description="Helical" evidence="5">
    <location>
        <begin position="328"/>
        <end position="347"/>
    </location>
</feature>
<dbReference type="AlphaFoldDB" id="A0AB73T727"/>
<dbReference type="Proteomes" id="UP000245412">
    <property type="component" value="Unassembled WGS sequence"/>
</dbReference>
<comment type="subcellular location">
    <subcellularLocation>
        <location evidence="5">Cell membrane</location>
        <topology evidence="5">Multi-pass membrane protein</topology>
    </subcellularLocation>
    <subcellularLocation>
        <location evidence="1">Membrane</location>
        <topology evidence="1">Multi-pass membrane protein</topology>
    </subcellularLocation>
</comment>
<comment type="caution">
    <text evidence="7">The sequence shown here is derived from an EMBL/GenBank/DDBJ whole genome shotgun (WGS) entry which is preliminary data.</text>
</comment>
<keyword evidence="8" id="KW-1185">Reference proteome</keyword>
<comment type="similarity">
    <text evidence="5">Belongs to the binding-protein-dependent transport system permease family.</text>
</comment>
<dbReference type="Pfam" id="PF00528">
    <property type="entry name" value="BPD_transp_1"/>
    <property type="match status" value="2"/>
</dbReference>
<evidence type="ECO:0000256" key="4">
    <source>
        <dbReference type="ARBA" id="ARBA00023136"/>
    </source>
</evidence>
<evidence type="ECO:0000256" key="5">
    <source>
        <dbReference type="RuleBase" id="RU363032"/>
    </source>
</evidence>
<gene>
    <name evidence="7" type="ORF">C7383_103177</name>
</gene>
<feature type="transmembrane region" description="Helical" evidence="5">
    <location>
        <begin position="359"/>
        <end position="381"/>
    </location>
</feature>
<dbReference type="Gene3D" id="1.10.3720.10">
    <property type="entry name" value="MetI-like"/>
    <property type="match status" value="2"/>
</dbReference>
<proteinExistence type="inferred from homology"/>
<name>A0AB73T727_9FIRM</name>
<evidence type="ECO:0000313" key="8">
    <source>
        <dbReference type="Proteomes" id="UP000245412"/>
    </source>
</evidence>
<reference evidence="7 8" key="1">
    <citation type="submission" date="2018-05" db="EMBL/GenBank/DDBJ databases">
        <authorList>
            <person name="Goeker M."/>
            <person name="Huntemann M."/>
            <person name="Clum A."/>
            <person name="Pillay M."/>
            <person name="Palaniappan K."/>
            <person name="Varghese N."/>
            <person name="Mikhailova N."/>
            <person name="Stamatis D."/>
            <person name="Reddy T."/>
            <person name="Daum C."/>
            <person name="Shapiro N."/>
            <person name="Ivanova N."/>
            <person name="Kyrpides N."/>
            <person name="Woyke T."/>
        </authorList>
    </citation>
    <scope>NUCLEOTIDE SEQUENCE [LARGE SCALE GENOMIC DNA]</scope>
    <source>
        <strain evidence="7 8">DSM 26524</strain>
    </source>
</reference>
<keyword evidence="5" id="KW-0813">Transport</keyword>
<dbReference type="PROSITE" id="PS50928">
    <property type="entry name" value="ABC_TM1"/>
    <property type="match status" value="2"/>
</dbReference>
<feature type="domain" description="ABC transmembrane type-1" evidence="6">
    <location>
        <begin position="324"/>
        <end position="508"/>
    </location>
</feature>
<dbReference type="CDD" id="cd06261">
    <property type="entry name" value="TM_PBP2"/>
    <property type="match status" value="2"/>
</dbReference>
<keyword evidence="2 5" id="KW-0812">Transmembrane</keyword>
<dbReference type="EMBL" id="QGGY01000003">
    <property type="protein sequence ID" value="PWJ77333.1"/>
    <property type="molecule type" value="Genomic_DNA"/>
</dbReference>
<keyword evidence="4 5" id="KW-0472">Membrane</keyword>
<feature type="transmembrane region" description="Helical" evidence="5">
    <location>
        <begin position="225"/>
        <end position="245"/>
    </location>
</feature>
<feature type="domain" description="ABC transmembrane type-1" evidence="6">
    <location>
        <begin position="48"/>
        <end position="246"/>
    </location>
</feature>
<dbReference type="GO" id="GO:0055085">
    <property type="term" value="P:transmembrane transport"/>
    <property type="evidence" value="ECO:0007669"/>
    <property type="project" value="InterPro"/>
</dbReference>
<feature type="transmembrane region" description="Helical" evidence="5">
    <location>
        <begin position="184"/>
        <end position="205"/>
    </location>
</feature>
<feature type="transmembrane region" description="Helical" evidence="5">
    <location>
        <begin position="387"/>
        <end position="411"/>
    </location>
</feature>
<protein>
    <submittedName>
        <fullName evidence="7">Iron(III) transport system permease protein</fullName>
    </submittedName>
</protein>
<accession>A0AB73T727</accession>
<dbReference type="InterPro" id="IPR035906">
    <property type="entry name" value="MetI-like_sf"/>
</dbReference>
<dbReference type="GO" id="GO:0005886">
    <property type="term" value="C:plasma membrane"/>
    <property type="evidence" value="ECO:0007669"/>
    <property type="project" value="UniProtKB-SubCell"/>
</dbReference>
<evidence type="ECO:0000256" key="2">
    <source>
        <dbReference type="ARBA" id="ARBA00022692"/>
    </source>
</evidence>
<sequence length="520" mass="56506">MKKNYGLKAILALFFLFAVICPLAALLAGLKDVDIGAVISSGQFMDALVHSLVSAVLSTVISVACGLLLAWCIARSNIRGKAVFSMLLTLPMLIPSISHGMGLVMLLGQNGVLTNLLGLKGSIYGLSGIVTGSVIYSFPIAFLMFVDIFTYEDMSVYTSAEVMGVPKYRQFLDITLPYLKKPMISIVFTVFTMVVTDYGVPLMVGGKYTTLPVLMYQQVIGLLDFGKGTVIGAVLLIPAVVTFLIDALHNEKSGQHFVTEKTEKKENKVRDRVSYLFCTLSGILVALPILAFALLTFVKKYPLDNSFTLANIQRSLEMGAGRYLSNSLVISAAVAVFGTMLAYLAAYASSRSTGKSSRVLHLAAITSLSLPGMVLGLSYAVFYKGSFIYGTMGILVLVNIIHFFASAYLLAYNSFGKINENLEDAGQMLGISRFHMIKDIFLPQMKGTLCEMFSYFFVNSMITISAVSFLTTVKNMPLALMIPQYEAQMLLESSAFVSLLILGVNLLIKGSVYIIKKKAA</sequence>
<feature type="transmembrane region" description="Helical" evidence="5">
    <location>
        <begin position="493"/>
        <end position="515"/>
    </location>
</feature>
<dbReference type="PANTHER" id="PTHR43496">
    <property type="entry name" value="PROTEIN LPLB"/>
    <property type="match status" value="1"/>
</dbReference>